<evidence type="ECO:0000313" key="3">
    <source>
        <dbReference type="Proteomes" id="UP000184028"/>
    </source>
</evidence>
<dbReference type="AlphaFoldDB" id="A0A1M7HTX9"/>
<evidence type="ECO:0000259" key="1">
    <source>
        <dbReference type="Pfam" id="PF09511"/>
    </source>
</evidence>
<dbReference type="Proteomes" id="UP000184028">
    <property type="component" value="Unassembled WGS sequence"/>
</dbReference>
<dbReference type="Pfam" id="PF09511">
    <property type="entry name" value="RNA_lig_T4_1"/>
    <property type="match status" value="1"/>
</dbReference>
<sequence>MNTTLLKEMISKNYVKVNKHPKHDLYIYNYTQSAQFERIWNEVTLACRGLILDKDLNIVARPFAKFFNLGEMENQILPDTTFEVYDKMDGSLGILYWIDEVPFIASRGSFASDQSDKANEMLHTKYSNSWSLLDKTKTYMFEIIYPENRIVLDYGASEELVLLAVIDTETGDEFPLEDIGFPIVEKYNGIKDIQTLREMELVNKEGFIIKYANNFRIKIKFDEYLRLHRIITQVSNLNIWEYLKTNQSMEEILERVPDEFFDWVKQTKSDLENQYLAIEAQCKKDFKIMESCKETALYFLTFKYSGVLFAMLNGKDYSEIIWKTIRPTFEKPFNKEEE</sequence>
<name>A0A1M7HTX9_9FLAO</name>
<reference evidence="3" key="1">
    <citation type="submission" date="2016-11" db="EMBL/GenBank/DDBJ databases">
        <authorList>
            <person name="Varghese N."/>
            <person name="Submissions S."/>
        </authorList>
    </citation>
    <scope>NUCLEOTIDE SEQUENCE [LARGE SCALE GENOMIC DNA]</scope>
    <source>
        <strain evidence="3">DSM 24724</strain>
    </source>
</reference>
<protein>
    <submittedName>
        <fullName evidence="2">RNA ligase</fullName>
    </submittedName>
</protein>
<dbReference type="STRING" id="946677.SAMN05444484_105123"/>
<organism evidence="2 3">
    <name type="scientific">Flavobacterium chilense</name>
    <dbReference type="NCBI Taxonomy" id="946677"/>
    <lineage>
        <taxon>Bacteria</taxon>
        <taxon>Pseudomonadati</taxon>
        <taxon>Bacteroidota</taxon>
        <taxon>Flavobacteriia</taxon>
        <taxon>Flavobacteriales</taxon>
        <taxon>Flavobacteriaceae</taxon>
        <taxon>Flavobacterium</taxon>
    </lineage>
</organism>
<keyword evidence="3" id="KW-1185">Reference proteome</keyword>
<feature type="domain" description="T4 RNA ligase 1-like N-terminal" evidence="1">
    <location>
        <begin position="47"/>
        <end position="223"/>
    </location>
</feature>
<dbReference type="OrthoDB" id="1310645at2"/>
<gene>
    <name evidence="2" type="ORF">SAMN05444484_105123</name>
</gene>
<proteinExistence type="predicted"/>
<dbReference type="EMBL" id="FRBT01000005">
    <property type="protein sequence ID" value="SHM31878.1"/>
    <property type="molecule type" value="Genomic_DNA"/>
</dbReference>
<dbReference type="InterPro" id="IPR019039">
    <property type="entry name" value="T4-Rnl1-like_N"/>
</dbReference>
<dbReference type="RefSeq" id="WP_068842871.1">
    <property type="nucleotide sequence ID" value="NZ_FRBT01000005.1"/>
</dbReference>
<dbReference type="GO" id="GO:0016874">
    <property type="term" value="F:ligase activity"/>
    <property type="evidence" value="ECO:0007669"/>
    <property type="project" value="UniProtKB-KW"/>
</dbReference>
<evidence type="ECO:0000313" key="2">
    <source>
        <dbReference type="EMBL" id="SHM31878.1"/>
    </source>
</evidence>
<accession>A0A1M7HTX9</accession>
<keyword evidence="2" id="KW-0436">Ligase</keyword>